<dbReference type="InterPro" id="IPR052017">
    <property type="entry name" value="TSUP"/>
</dbReference>
<evidence type="ECO:0000256" key="1">
    <source>
        <dbReference type="ARBA" id="ARBA00004651"/>
    </source>
</evidence>
<feature type="transmembrane region" description="Helical" evidence="8">
    <location>
        <begin position="6"/>
        <end position="26"/>
    </location>
</feature>
<evidence type="ECO:0000313" key="9">
    <source>
        <dbReference type="EMBL" id="SDG38631.1"/>
    </source>
</evidence>
<feature type="transmembrane region" description="Helical" evidence="8">
    <location>
        <begin position="99"/>
        <end position="118"/>
    </location>
</feature>
<dbReference type="GO" id="GO:0005886">
    <property type="term" value="C:plasma membrane"/>
    <property type="evidence" value="ECO:0007669"/>
    <property type="project" value="UniProtKB-SubCell"/>
</dbReference>
<dbReference type="RefSeq" id="WP_038014121.1">
    <property type="nucleotide sequence ID" value="NZ_FNBW01000016.1"/>
</dbReference>
<sequence>MTDLTHLAVIAGVLLLAGLVKGVVGLGLPTVSLALLTPILGLPAAMAAMLLPSFLTNLQQALTGGGIPAMLRRFWPFLAAVALGTLATSGAVASVPTDLLVILLGASIALYAALGLLTPPWPQPGERERWLGPACGLITGLLTGMTGSFVIPSVPYLQSLALGRDRLVQMMGATFTVATLALALGLGGRGLIGGGAALGTLVGVIPAFLGMEIGRRLRGRLSEQAFRRALFTALLLLGIWMIGRELASVAA</sequence>
<comment type="subcellular location">
    <subcellularLocation>
        <location evidence="1 8">Cell membrane</location>
        <topology evidence="1 8">Multi-pass membrane protein</topology>
    </subcellularLocation>
</comment>
<dbReference type="AlphaFoldDB" id="A0A8G2F084"/>
<dbReference type="PANTHER" id="PTHR30269">
    <property type="entry name" value="TRANSMEMBRANE PROTEIN YFCA"/>
    <property type="match status" value="1"/>
</dbReference>
<keyword evidence="5 8" id="KW-0812">Transmembrane</keyword>
<dbReference type="Proteomes" id="UP000198615">
    <property type="component" value="Unassembled WGS sequence"/>
</dbReference>
<evidence type="ECO:0000256" key="7">
    <source>
        <dbReference type="ARBA" id="ARBA00023136"/>
    </source>
</evidence>
<dbReference type="OrthoDB" id="9800873at2"/>
<feature type="transmembrane region" description="Helical" evidence="8">
    <location>
        <begin position="33"/>
        <end position="54"/>
    </location>
</feature>
<feature type="transmembrane region" description="Helical" evidence="8">
    <location>
        <begin position="74"/>
        <end position="92"/>
    </location>
</feature>
<feature type="transmembrane region" description="Helical" evidence="8">
    <location>
        <begin position="192"/>
        <end position="213"/>
    </location>
</feature>
<feature type="transmembrane region" description="Helical" evidence="8">
    <location>
        <begin position="225"/>
        <end position="243"/>
    </location>
</feature>
<dbReference type="EMBL" id="FNBW01000016">
    <property type="protein sequence ID" value="SDG38631.1"/>
    <property type="molecule type" value="Genomic_DNA"/>
</dbReference>
<comment type="similarity">
    <text evidence="2 8">Belongs to the 4-toluene sulfonate uptake permease (TSUP) (TC 2.A.102) family.</text>
</comment>
<evidence type="ECO:0000256" key="5">
    <source>
        <dbReference type="ARBA" id="ARBA00022692"/>
    </source>
</evidence>
<evidence type="ECO:0000256" key="4">
    <source>
        <dbReference type="ARBA" id="ARBA00022475"/>
    </source>
</evidence>
<comment type="caution">
    <text evidence="9">The sequence shown here is derived from an EMBL/GenBank/DDBJ whole genome shotgun (WGS) entry which is preliminary data.</text>
</comment>
<accession>A0A8G2F084</accession>
<keyword evidence="7 8" id="KW-0472">Membrane</keyword>
<name>A0A8G2F084_9PROT</name>
<evidence type="ECO:0000256" key="3">
    <source>
        <dbReference type="ARBA" id="ARBA00022448"/>
    </source>
</evidence>
<dbReference type="InterPro" id="IPR002781">
    <property type="entry name" value="TM_pro_TauE-like"/>
</dbReference>
<feature type="transmembrane region" description="Helical" evidence="8">
    <location>
        <begin position="130"/>
        <end position="155"/>
    </location>
</feature>
<evidence type="ECO:0000256" key="8">
    <source>
        <dbReference type="RuleBase" id="RU363041"/>
    </source>
</evidence>
<gene>
    <name evidence="9" type="ORF">SAMN05660686_04205</name>
</gene>
<keyword evidence="10" id="KW-1185">Reference proteome</keyword>
<reference evidence="9 10" key="1">
    <citation type="submission" date="2016-10" db="EMBL/GenBank/DDBJ databases">
        <authorList>
            <person name="Varghese N."/>
            <person name="Submissions S."/>
        </authorList>
    </citation>
    <scope>NUCLEOTIDE SEQUENCE [LARGE SCALE GENOMIC DNA]</scope>
    <source>
        <strain evidence="9 10">DSM 18839</strain>
    </source>
</reference>
<keyword evidence="6 8" id="KW-1133">Transmembrane helix</keyword>
<keyword evidence="3" id="KW-0813">Transport</keyword>
<organism evidence="9 10">
    <name type="scientific">Thalassobaculum litoreum DSM 18839</name>
    <dbReference type="NCBI Taxonomy" id="1123362"/>
    <lineage>
        <taxon>Bacteria</taxon>
        <taxon>Pseudomonadati</taxon>
        <taxon>Pseudomonadota</taxon>
        <taxon>Alphaproteobacteria</taxon>
        <taxon>Rhodospirillales</taxon>
        <taxon>Thalassobaculaceae</taxon>
        <taxon>Thalassobaculum</taxon>
    </lineage>
</organism>
<dbReference type="Pfam" id="PF01925">
    <property type="entry name" value="TauE"/>
    <property type="match status" value="1"/>
</dbReference>
<dbReference type="PANTHER" id="PTHR30269:SF32">
    <property type="entry name" value="MEMBRANE TRANSPORTER PROTEIN-RELATED"/>
    <property type="match status" value="1"/>
</dbReference>
<protein>
    <recommendedName>
        <fullName evidence="8">Probable membrane transporter protein</fullName>
    </recommendedName>
</protein>
<proteinExistence type="inferred from homology"/>
<evidence type="ECO:0000313" key="10">
    <source>
        <dbReference type="Proteomes" id="UP000198615"/>
    </source>
</evidence>
<keyword evidence="4 8" id="KW-1003">Cell membrane</keyword>
<evidence type="ECO:0000256" key="6">
    <source>
        <dbReference type="ARBA" id="ARBA00022989"/>
    </source>
</evidence>
<evidence type="ECO:0000256" key="2">
    <source>
        <dbReference type="ARBA" id="ARBA00009142"/>
    </source>
</evidence>
<feature type="transmembrane region" description="Helical" evidence="8">
    <location>
        <begin position="167"/>
        <end position="186"/>
    </location>
</feature>